<feature type="domain" description="Ribosome recycling factor" evidence="4">
    <location>
        <begin position="38"/>
        <end position="201"/>
    </location>
</feature>
<dbReference type="HAMAP" id="MF_00040">
    <property type="entry name" value="RRF"/>
    <property type="match status" value="1"/>
</dbReference>
<comment type="subcellular location">
    <subcellularLocation>
        <location evidence="3">Cytoplasm</location>
    </subcellularLocation>
</comment>
<evidence type="ECO:0000313" key="6">
    <source>
        <dbReference type="Proteomes" id="UP001055153"/>
    </source>
</evidence>
<sequence>MGPSASAIRTVSGRAGMATPTFDLADLKRRMQGAVNALRHDLGSLRTGRASPNLLDPIQVEAYGAAMPMSQVATISVPEPRLLSVAVWDRGMVGAVEKAIRESDLGLNPMTEGQTIRLRIPEMNEQRRKEMVKVAHKYAEEARVAVRHVRRDGLDLLKRLEKDGAISQDDEKRQADQVQKATDQHIAEVDQTLAAKEKEIMQV</sequence>
<dbReference type="InterPro" id="IPR002661">
    <property type="entry name" value="Ribosome_recyc_fac"/>
</dbReference>
<keyword evidence="3" id="KW-0963">Cytoplasm</keyword>
<organism evidence="5 6">
    <name type="scientific">Methylobacterium isbiliense</name>
    <dbReference type="NCBI Taxonomy" id="315478"/>
    <lineage>
        <taxon>Bacteria</taxon>
        <taxon>Pseudomonadati</taxon>
        <taxon>Pseudomonadota</taxon>
        <taxon>Alphaproteobacteria</taxon>
        <taxon>Hyphomicrobiales</taxon>
        <taxon>Methylobacteriaceae</taxon>
        <taxon>Methylobacterium</taxon>
    </lineage>
</organism>
<name>A0ABQ4SJQ6_9HYPH</name>
<keyword evidence="6" id="KW-1185">Reference proteome</keyword>
<evidence type="ECO:0000256" key="3">
    <source>
        <dbReference type="HAMAP-Rule" id="MF_00040"/>
    </source>
</evidence>
<evidence type="ECO:0000256" key="2">
    <source>
        <dbReference type="ARBA" id="ARBA00022917"/>
    </source>
</evidence>
<gene>
    <name evidence="3 5" type="primary">frr</name>
    <name evidence="5" type="ORF">GMJLKIPL_3927</name>
</gene>
<dbReference type="EMBL" id="BPQQ01000045">
    <property type="protein sequence ID" value="GJE01983.1"/>
    <property type="molecule type" value="Genomic_DNA"/>
</dbReference>
<comment type="function">
    <text evidence="3">Responsible for the release of ribosomes from messenger RNA at the termination of protein biosynthesis. May increase the efficiency of translation by recycling ribosomes from one round of translation to another.</text>
</comment>
<dbReference type="PANTHER" id="PTHR20982">
    <property type="entry name" value="RIBOSOME RECYCLING FACTOR"/>
    <property type="match status" value="1"/>
</dbReference>
<dbReference type="InterPro" id="IPR023584">
    <property type="entry name" value="Ribosome_recyc_fac_dom"/>
</dbReference>
<protein>
    <recommendedName>
        <fullName evidence="3">Ribosome-recycling factor</fullName>
        <shortName evidence="3">RRF</shortName>
    </recommendedName>
    <alternativeName>
        <fullName evidence="3">Ribosome-releasing factor</fullName>
    </alternativeName>
</protein>
<dbReference type="PANTHER" id="PTHR20982:SF3">
    <property type="entry name" value="MITOCHONDRIAL RIBOSOME RECYCLING FACTOR PSEUDO 1"/>
    <property type="match status" value="1"/>
</dbReference>
<evidence type="ECO:0000259" key="4">
    <source>
        <dbReference type="Pfam" id="PF01765"/>
    </source>
</evidence>
<dbReference type="Proteomes" id="UP001055153">
    <property type="component" value="Unassembled WGS sequence"/>
</dbReference>
<accession>A0ABQ4SJQ6</accession>
<reference evidence="5" key="1">
    <citation type="journal article" date="2021" name="Front. Microbiol.">
        <title>Comprehensive Comparative Genomics and Phenotyping of Methylobacterium Species.</title>
        <authorList>
            <person name="Alessa O."/>
            <person name="Ogura Y."/>
            <person name="Fujitani Y."/>
            <person name="Takami H."/>
            <person name="Hayashi T."/>
            <person name="Sahin N."/>
            <person name="Tani A."/>
        </authorList>
    </citation>
    <scope>NUCLEOTIDE SEQUENCE</scope>
    <source>
        <strain evidence="5">DSM 17168</strain>
    </source>
</reference>
<proteinExistence type="inferred from homology"/>
<dbReference type="Gene3D" id="1.10.132.20">
    <property type="entry name" value="Ribosome-recycling factor"/>
    <property type="match status" value="1"/>
</dbReference>
<evidence type="ECO:0000256" key="1">
    <source>
        <dbReference type="ARBA" id="ARBA00005912"/>
    </source>
</evidence>
<dbReference type="CDD" id="cd00520">
    <property type="entry name" value="RRF"/>
    <property type="match status" value="1"/>
</dbReference>
<dbReference type="Pfam" id="PF01765">
    <property type="entry name" value="RRF"/>
    <property type="match status" value="1"/>
</dbReference>
<comment type="caution">
    <text evidence="5">The sequence shown here is derived from an EMBL/GenBank/DDBJ whole genome shotgun (WGS) entry which is preliminary data.</text>
</comment>
<dbReference type="SUPFAM" id="SSF55194">
    <property type="entry name" value="Ribosome recycling factor, RRF"/>
    <property type="match status" value="1"/>
</dbReference>
<dbReference type="InterPro" id="IPR036191">
    <property type="entry name" value="RRF_sf"/>
</dbReference>
<reference evidence="5" key="2">
    <citation type="submission" date="2021-08" db="EMBL/GenBank/DDBJ databases">
        <authorList>
            <person name="Tani A."/>
            <person name="Ola A."/>
            <person name="Ogura Y."/>
            <person name="Katsura K."/>
            <person name="Hayashi T."/>
        </authorList>
    </citation>
    <scope>NUCLEOTIDE SEQUENCE</scope>
    <source>
        <strain evidence="5">DSM 17168</strain>
    </source>
</reference>
<comment type="similarity">
    <text evidence="1 3">Belongs to the RRF family.</text>
</comment>
<keyword evidence="2 3" id="KW-0648">Protein biosynthesis</keyword>
<dbReference type="NCBIfam" id="TIGR00496">
    <property type="entry name" value="frr"/>
    <property type="match status" value="1"/>
</dbReference>
<evidence type="ECO:0000313" key="5">
    <source>
        <dbReference type="EMBL" id="GJE01983.1"/>
    </source>
</evidence>
<dbReference type="Gene3D" id="3.30.1360.40">
    <property type="match status" value="1"/>
</dbReference>